<name>A0A699Z3U6_HAELA</name>
<proteinExistence type="predicted"/>
<dbReference type="Pfam" id="PF25757">
    <property type="entry name" value="TPR_DNAAF5"/>
    <property type="match status" value="1"/>
</dbReference>
<protein>
    <recommendedName>
        <fullName evidence="1">Dynein axonemal assembly factor 5 TPR repeats domain-containing protein</fullName>
    </recommendedName>
</protein>
<gene>
    <name evidence="2" type="ORF">HaLaN_12611</name>
</gene>
<sequence>MLLQAVTRLAEALKDTSITKRHAALQQIKALLRRFDDPSEACRSLAVNTLLGLVQACPQCVLMLLPYAIPVLEERLCGPPGAAAAALQEAAAGGQQEVAALPK</sequence>
<reference evidence="2 3" key="1">
    <citation type="submission" date="2020-02" db="EMBL/GenBank/DDBJ databases">
        <title>Draft genome sequence of Haematococcus lacustris strain NIES-144.</title>
        <authorList>
            <person name="Morimoto D."/>
            <person name="Nakagawa S."/>
            <person name="Yoshida T."/>
            <person name="Sawayama S."/>
        </authorList>
    </citation>
    <scope>NUCLEOTIDE SEQUENCE [LARGE SCALE GENOMIC DNA]</scope>
    <source>
        <strain evidence="2 3">NIES-144</strain>
    </source>
</reference>
<organism evidence="2 3">
    <name type="scientific">Haematococcus lacustris</name>
    <name type="common">Green alga</name>
    <name type="synonym">Haematococcus pluvialis</name>
    <dbReference type="NCBI Taxonomy" id="44745"/>
    <lineage>
        <taxon>Eukaryota</taxon>
        <taxon>Viridiplantae</taxon>
        <taxon>Chlorophyta</taxon>
        <taxon>core chlorophytes</taxon>
        <taxon>Chlorophyceae</taxon>
        <taxon>CS clade</taxon>
        <taxon>Chlamydomonadales</taxon>
        <taxon>Haematococcaceae</taxon>
        <taxon>Haematococcus</taxon>
    </lineage>
</organism>
<accession>A0A699Z3U6</accession>
<dbReference type="Proteomes" id="UP000485058">
    <property type="component" value="Unassembled WGS sequence"/>
</dbReference>
<evidence type="ECO:0000313" key="2">
    <source>
        <dbReference type="EMBL" id="GFH16230.1"/>
    </source>
</evidence>
<dbReference type="InterPro" id="IPR057978">
    <property type="entry name" value="TPR_DAAF5"/>
</dbReference>
<dbReference type="Gene3D" id="1.25.10.10">
    <property type="entry name" value="Leucine-rich Repeat Variant"/>
    <property type="match status" value="1"/>
</dbReference>
<keyword evidence="3" id="KW-1185">Reference proteome</keyword>
<evidence type="ECO:0000313" key="3">
    <source>
        <dbReference type="Proteomes" id="UP000485058"/>
    </source>
</evidence>
<dbReference type="InterPro" id="IPR011989">
    <property type="entry name" value="ARM-like"/>
</dbReference>
<comment type="caution">
    <text evidence="2">The sequence shown here is derived from an EMBL/GenBank/DDBJ whole genome shotgun (WGS) entry which is preliminary data.</text>
</comment>
<dbReference type="InterPro" id="IPR016024">
    <property type="entry name" value="ARM-type_fold"/>
</dbReference>
<dbReference type="AlphaFoldDB" id="A0A699Z3U6"/>
<dbReference type="EMBL" id="BLLF01000964">
    <property type="protein sequence ID" value="GFH16230.1"/>
    <property type="molecule type" value="Genomic_DNA"/>
</dbReference>
<evidence type="ECO:0000259" key="1">
    <source>
        <dbReference type="Pfam" id="PF25757"/>
    </source>
</evidence>
<dbReference type="SUPFAM" id="SSF48371">
    <property type="entry name" value="ARM repeat"/>
    <property type="match status" value="1"/>
</dbReference>
<feature type="domain" description="Dynein axonemal assembly factor 5 TPR repeats" evidence="1">
    <location>
        <begin position="17"/>
        <end position="78"/>
    </location>
</feature>
<feature type="non-terminal residue" evidence="2">
    <location>
        <position position="103"/>
    </location>
</feature>